<dbReference type="Gene3D" id="3.40.50.300">
    <property type="entry name" value="P-loop containing nucleotide triphosphate hydrolases"/>
    <property type="match status" value="1"/>
</dbReference>
<evidence type="ECO:0000256" key="10">
    <source>
        <dbReference type="ARBA" id="ARBA00048193"/>
    </source>
</evidence>
<feature type="binding site" evidence="13">
    <location>
        <position position="54"/>
    </location>
    <ligand>
        <name>substrate</name>
    </ligand>
</feature>
<feature type="domain" description="Deoxynucleoside kinase" evidence="15">
    <location>
        <begin position="25"/>
        <end position="258"/>
    </location>
</feature>
<dbReference type="EMBL" id="VWZI01000291">
    <property type="protein sequence ID" value="NXG40708.1"/>
    <property type="molecule type" value="Genomic_DNA"/>
</dbReference>
<dbReference type="PIRSF" id="PIRSF000705">
    <property type="entry name" value="DNK"/>
    <property type="match status" value="1"/>
</dbReference>
<comment type="catalytic activity">
    <reaction evidence="11">
        <text>2'-deoxyadenosine + ATP = dAMP + ADP + H(+)</text>
        <dbReference type="Rhea" id="RHEA:23452"/>
        <dbReference type="ChEBI" id="CHEBI:15378"/>
        <dbReference type="ChEBI" id="CHEBI:17256"/>
        <dbReference type="ChEBI" id="CHEBI:30616"/>
        <dbReference type="ChEBI" id="CHEBI:58245"/>
        <dbReference type="ChEBI" id="CHEBI:456216"/>
        <dbReference type="EC" id="2.7.1.76"/>
    </reaction>
</comment>
<feature type="binding site" evidence="14">
    <location>
        <begin position="190"/>
        <end position="194"/>
    </location>
    <ligand>
        <name>ATP</name>
        <dbReference type="ChEBI" id="CHEBI:30616"/>
    </ligand>
</feature>
<keyword evidence="17" id="KW-1185">Reference proteome</keyword>
<comment type="catalytic activity">
    <reaction evidence="10">
        <text>2'-deoxycytidine + a ribonucleoside 5'-triphosphate = dCMP + a ribonucleoside 5'-diphosphate + H(+)</text>
        <dbReference type="Rhea" id="RHEA:20061"/>
        <dbReference type="ChEBI" id="CHEBI:15378"/>
        <dbReference type="ChEBI" id="CHEBI:15698"/>
        <dbReference type="ChEBI" id="CHEBI:57566"/>
        <dbReference type="ChEBI" id="CHEBI:57930"/>
        <dbReference type="ChEBI" id="CHEBI:61557"/>
        <dbReference type="EC" id="2.7.1.74"/>
    </reaction>
</comment>
<keyword evidence="7 14" id="KW-0067">ATP-binding</keyword>
<dbReference type="GO" id="GO:0005524">
    <property type="term" value="F:ATP binding"/>
    <property type="evidence" value="ECO:0007669"/>
    <property type="project" value="UniProtKB-KW"/>
</dbReference>
<dbReference type="FunFam" id="3.40.50.300:FF:000461">
    <property type="entry name" value="Deoxycytidine kinase"/>
    <property type="match status" value="1"/>
</dbReference>
<reference evidence="16 17" key="1">
    <citation type="submission" date="2019-09" db="EMBL/GenBank/DDBJ databases">
        <title>Bird 10,000 Genomes (B10K) Project - Family phase.</title>
        <authorList>
            <person name="Zhang G."/>
        </authorList>
    </citation>
    <scope>NUCLEOTIDE SEQUENCE [LARGE SCALE GENOMIC DNA]</scope>
    <source>
        <strain evidence="16">B10K-DU-001-24</strain>
        <tissue evidence="16">Muscle</tissue>
    </source>
</reference>
<keyword evidence="8" id="KW-0539">Nucleus</keyword>
<feature type="binding site" evidence="13">
    <location>
        <position position="88"/>
    </location>
    <ligand>
        <name>substrate</name>
    </ligand>
</feature>
<proteinExistence type="inferred from homology"/>
<gene>
    <name evidence="16" type="primary">Dck_0</name>
    <name evidence="16" type="ORF">PSIHAE_R07703</name>
</gene>
<feature type="binding site" evidence="14">
    <location>
        <begin position="242"/>
        <end position="244"/>
    </location>
    <ligand>
        <name>ATP</name>
        <dbReference type="ChEBI" id="CHEBI:30616"/>
    </ligand>
</feature>
<dbReference type="GO" id="GO:0005739">
    <property type="term" value="C:mitochondrion"/>
    <property type="evidence" value="ECO:0007669"/>
    <property type="project" value="TreeGrafter"/>
</dbReference>
<evidence type="ECO:0000256" key="1">
    <source>
        <dbReference type="ARBA" id="ARBA00004123"/>
    </source>
</evidence>
<evidence type="ECO:0000256" key="14">
    <source>
        <dbReference type="PIRSR" id="PIRSR000705-3"/>
    </source>
</evidence>
<dbReference type="OrthoDB" id="567086at2759"/>
<evidence type="ECO:0000256" key="5">
    <source>
        <dbReference type="ARBA" id="ARBA00022741"/>
    </source>
</evidence>
<keyword evidence="6 16" id="KW-0418">Kinase</keyword>
<dbReference type="GO" id="GO:0004138">
    <property type="term" value="F:deoxyguanosine kinase activity"/>
    <property type="evidence" value="ECO:0007669"/>
    <property type="project" value="UniProtKB-EC"/>
</dbReference>
<comment type="caution">
    <text evidence="16">The sequence shown here is derived from an EMBL/GenBank/DDBJ whole genome shotgun (WGS) entry which is preliminary data.</text>
</comment>
<feature type="active site" description="Proton acceptor" evidence="12">
    <location>
        <position position="129"/>
    </location>
</feature>
<organism evidence="16 17">
    <name type="scientific">Psilopogon haemacephalus</name>
    <name type="common">coppersmith barbet</name>
    <dbReference type="NCBI Taxonomy" id="2585815"/>
    <lineage>
        <taxon>Eukaryota</taxon>
        <taxon>Metazoa</taxon>
        <taxon>Chordata</taxon>
        <taxon>Craniata</taxon>
        <taxon>Vertebrata</taxon>
        <taxon>Euteleostomi</taxon>
        <taxon>Archelosauria</taxon>
        <taxon>Archosauria</taxon>
        <taxon>Dinosauria</taxon>
        <taxon>Saurischia</taxon>
        <taxon>Theropoda</taxon>
        <taxon>Coelurosauria</taxon>
        <taxon>Aves</taxon>
        <taxon>Neognathae</taxon>
        <taxon>Neoaves</taxon>
        <taxon>Telluraves</taxon>
        <taxon>Coraciimorphae</taxon>
        <taxon>Piciformes</taxon>
        <taxon>Megalaimidae</taxon>
        <taxon>Psilopogon</taxon>
    </lineage>
</organism>
<accession>A0A7K9BL98</accession>
<feature type="binding site" evidence="13">
    <location>
        <position position="130"/>
    </location>
    <ligand>
        <name>substrate</name>
    </ligand>
</feature>
<evidence type="ECO:0000256" key="9">
    <source>
        <dbReference type="ARBA" id="ARBA00047656"/>
    </source>
</evidence>
<protein>
    <submittedName>
        <fullName evidence="16">DCK kinase</fullName>
    </submittedName>
</protein>
<name>A0A7K9BL98_9PICI</name>
<comment type="subcellular location">
    <subcellularLocation>
        <location evidence="1">Nucleus</location>
    </subcellularLocation>
</comment>
<keyword evidence="5 14" id="KW-0547">Nucleotide-binding</keyword>
<comment type="catalytic activity">
    <reaction evidence="9">
        <text>2'-deoxyguanosine + ATP = dGMP + ADP + H(+)</text>
        <dbReference type="Rhea" id="RHEA:19201"/>
        <dbReference type="ChEBI" id="CHEBI:15378"/>
        <dbReference type="ChEBI" id="CHEBI:17172"/>
        <dbReference type="ChEBI" id="CHEBI:30616"/>
        <dbReference type="ChEBI" id="CHEBI:57673"/>
        <dbReference type="ChEBI" id="CHEBI:456216"/>
        <dbReference type="EC" id="2.7.1.113"/>
    </reaction>
</comment>
<evidence type="ECO:0000313" key="16">
    <source>
        <dbReference type="EMBL" id="NXG40708.1"/>
    </source>
</evidence>
<dbReference type="AlphaFoldDB" id="A0A7K9BL98"/>
<dbReference type="GO" id="GO:0005634">
    <property type="term" value="C:nucleus"/>
    <property type="evidence" value="ECO:0007669"/>
    <property type="project" value="UniProtKB-SubCell"/>
</dbReference>
<dbReference type="GO" id="GO:0004136">
    <property type="term" value="F:deoxyadenosine kinase activity"/>
    <property type="evidence" value="ECO:0007669"/>
    <property type="project" value="UniProtKB-EC"/>
</dbReference>
<evidence type="ECO:0000256" key="11">
    <source>
        <dbReference type="ARBA" id="ARBA00048675"/>
    </source>
</evidence>
<feature type="non-terminal residue" evidence="16">
    <location>
        <position position="1"/>
    </location>
</feature>
<evidence type="ECO:0000256" key="3">
    <source>
        <dbReference type="ARBA" id="ARBA00011738"/>
    </source>
</evidence>
<dbReference type="InterPro" id="IPR050566">
    <property type="entry name" value="Deoxyribonucleoside_kinase"/>
</dbReference>
<sequence length="265" mass="30813">SPPRLASAMAAPHTRGRQHSGIKKIAVEGNIAAGKSTFVSLLKQADEEWEVVPEPLARWCNVQQRSEGDEQELTDSQKSGGNLLRLLYERPERWALTFQQYACLSRSRAQLAALRASLAQRRSPVLFFDRSVYSDRYIFASSLYESGCLTAAEWAIYQQWHDWLNKQFGHSLALDGIIYLRATPQKCLNRMYLRGREEEQEIPIEYLEKLHSKHESWLQHRVLRTDFEYLQRIPILTLDVDEDFQGNKDRCDDLIEKVTFPRQNK</sequence>
<comment type="subunit">
    <text evidence="3">Homodimer.</text>
</comment>
<dbReference type="GO" id="GO:0004137">
    <property type="term" value="F:deoxycytidine kinase activity"/>
    <property type="evidence" value="ECO:0007669"/>
    <property type="project" value="UniProtKB-EC"/>
</dbReference>
<keyword evidence="4" id="KW-0808">Transferase</keyword>
<dbReference type="SUPFAM" id="SSF52540">
    <property type="entry name" value="P-loop containing nucleoside triphosphate hydrolases"/>
    <property type="match status" value="1"/>
</dbReference>
<evidence type="ECO:0000256" key="8">
    <source>
        <dbReference type="ARBA" id="ARBA00023242"/>
    </source>
</evidence>
<evidence type="ECO:0000256" key="12">
    <source>
        <dbReference type="PIRSR" id="PIRSR000705-1"/>
    </source>
</evidence>
<evidence type="ECO:0000256" key="6">
    <source>
        <dbReference type="ARBA" id="ARBA00022777"/>
    </source>
</evidence>
<evidence type="ECO:0000256" key="4">
    <source>
        <dbReference type="ARBA" id="ARBA00022679"/>
    </source>
</evidence>
<evidence type="ECO:0000256" key="7">
    <source>
        <dbReference type="ARBA" id="ARBA00022840"/>
    </source>
</evidence>
<feature type="binding site" evidence="13">
    <location>
        <position position="99"/>
    </location>
    <ligand>
        <name>substrate</name>
    </ligand>
</feature>
<dbReference type="Proteomes" id="UP000574528">
    <property type="component" value="Unassembled WGS sequence"/>
</dbReference>
<dbReference type="InterPro" id="IPR002624">
    <property type="entry name" value="DCK/DGK"/>
</dbReference>
<comment type="similarity">
    <text evidence="2">Belongs to the DCK/DGK family.</text>
</comment>
<evidence type="ECO:0000259" key="15">
    <source>
        <dbReference type="Pfam" id="PF01712"/>
    </source>
</evidence>
<evidence type="ECO:0000256" key="13">
    <source>
        <dbReference type="PIRSR" id="PIRSR000705-2"/>
    </source>
</evidence>
<dbReference type="CDD" id="cd01673">
    <property type="entry name" value="dNK"/>
    <property type="match status" value="1"/>
</dbReference>
<dbReference type="PANTHER" id="PTHR10513:SF19">
    <property type="entry name" value="DEOXYCYTIDINE KINASE"/>
    <property type="match status" value="1"/>
</dbReference>
<feature type="non-terminal residue" evidence="16">
    <location>
        <position position="265"/>
    </location>
</feature>
<dbReference type="PANTHER" id="PTHR10513">
    <property type="entry name" value="DEOXYNUCLEOSIDE KINASE"/>
    <property type="match status" value="1"/>
</dbReference>
<dbReference type="Pfam" id="PF01712">
    <property type="entry name" value="dNK"/>
    <property type="match status" value="1"/>
</dbReference>
<dbReference type="InterPro" id="IPR027417">
    <property type="entry name" value="P-loop_NTPase"/>
</dbReference>
<feature type="binding site" evidence="13">
    <location>
        <position position="135"/>
    </location>
    <ligand>
        <name>substrate</name>
    </ligand>
</feature>
<evidence type="ECO:0000256" key="2">
    <source>
        <dbReference type="ARBA" id="ARBA00007420"/>
    </source>
</evidence>
<feature type="binding site" evidence="14">
    <location>
        <begin position="29"/>
        <end position="37"/>
    </location>
    <ligand>
        <name>ATP</name>
        <dbReference type="ChEBI" id="CHEBI:30616"/>
    </ligand>
</feature>
<feature type="binding site" evidence="13">
    <location>
        <position position="199"/>
    </location>
    <ligand>
        <name>substrate</name>
    </ligand>
</feature>
<evidence type="ECO:0000313" key="17">
    <source>
        <dbReference type="Proteomes" id="UP000574528"/>
    </source>
</evidence>
<dbReference type="InterPro" id="IPR031314">
    <property type="entry name" value="DNK_dom"/>
</dbReference>